<protein>
    <recommendedName>
        <fullName evidence="1">Inhibitor I9 domain-containing protein</fullName>
    </recommendedName>
</protein>
<dbReference type="Gene3D" id="3.30.70.80">
    <property type="entry name" value="Peptidase S8 propeptide/proteinase inhibitor I9"/>
    <property type="match status" value="1"/>
</dbReference>
<proteinExistence type="predicted"/>
<dbReference type="PANTHER" id="PTHR48222:SF4">
    <property type="entry name" value="PROTEINASE INHIBITOR, PROPEPTIDE"/>
    <property type="match status" value="1"/>
</dbReference>
<organism evidence="2 3">
    <name type="scientific">Vanilla planifolia</name>
    <name type="common">Vanilla</name>
    <dbReference type="NCBI Taxonomy" id="51239"/>
    <lineage>
        <taxon>Eukaryota</taxon>
        <taxon>Viridiplantae</taxon>
        <taxon>Streptophyta</taxon>
        <taxon>Embryophyta</taxon>
        <taxon>Tracheophyta</taxon>
        <taxon>Spermatophyta</taxon>
        <taxon>Magnoliopsida</taxon>
        <taxon>Liliopsida</taxon>
        <taxon>Asparagales</taxon>
        <taxon>Orchidaceae</taxon>
        <taxon>Vanilloideae</taxon>
        <taxon>Vanilleae</taxon>
        <taxon>Vanilla</taxon>
    </lineage>
</organism>
<comment type="caution">
    <text evidence="2">The sequence shown here is derived from an EMBL/GenBank/DDBJ whole genome shotgun (WGS) entry which is preliminary data.</text>
</comment>
<dbReference type="PANTHER" id="PTHR48222">
    <property type="entry name" value="PROTEINASE INHIBITOR, PROPEPTIDE"/>
    <property type="match status" value="1"/>
</dbReference>
<keyword evidence="3" id="KW-1185">Reference proteome</keyword>
<name>A0A835RTV4_VANPL</name>
<gene>
    <name evidence="2" type="ORF">HPP92_003146</name>
</gene>
<accession>A0A835RTV4</accession>
<dbReference type="EMBL" id="JADCNL010000001">
    <property type="protein sequence ID" value="KAG0498455.1"/>
    <property type="molecule type" value="Genomic_DNA"/>
</dbReference>
<reference evidence="2 3" key="1">
    <citation type="journal article" date="2020" name="Nat. Food">
        <title>A phased Vanilla planifolia genome enables genetic improvement of flavour and production.</title>
        <authorList>
            <person name="Hasing T."/>
            <person name="Tang H."/>
            <person name="Brym M."/>
            <person name="Khazi F."/>
            <person name="Huang T."/>
            <person name="Chambers A.H."/>
        </authorList>
    </citation>
    <scope>NUCLEOTIDE SEQUENCE [LARGE SCALE GENOMIC DNA]</scope>
    <source>
        <tissue evidence="2">Leaf</tissue>
    </source>
</reference>
<dbReference type="Pfam" id="PF05922">
    <property type="entry name" value="Inhibitor_I9"/>
    <property type="match status" value="1"/>
</dbReference>
<dbReference type="AlphaFoldDB" id="A0A835RTV4"/>
<feature type="domain" description="Inhibitor I9" evidence="1">
    <location>
        <begin position="65"/>
        <end position="139"/>
    </location>
</feature>
<evidence type="ECO:0000313" key="2">
    <source>
        <dbReference type="EMBL" id="KAG0498455.1"/>
    </source>
</evidence>
<dbReference type="InterPro" id="IPR037045">
    <property type="entry name" value="S8pro/Inhibitor_I9_sf"/>
</dbReference>
<dbReference type="OrthoDB" id="411372at2759"/>
<dbReference type="InterPro" id="IPR010259">
    <property type="entry name" value="S8pro/Inhibitor_I9"/>
</dbReference>
<dbReference type="Proteomes" id="UP000636800">
    <property type="component" value="Chromosome 1"/>
</dbReference>
<evidence type="ECO:0000313" key="3">
    <source>
        <dbReference type="Proteomes" id="UP000636800"/>
    </source>
</evidence>
<evidence type="ECO:0000259" key="1">
    <source>
        <dbReference type="Pfam" id="PF05922"/>
    </source>
</evidence>
<sequence length="150" mass="16309">MVGEVAFWANMDPAFRCSDGMSEMAGSIQGIRAPLLIHYPQLLEEASMSTAESTPVSAEAATVHVVYVDRPEGEEPEAFHIRTLSSVFGSEDAAREALIYHYKHSASGFSAKLTPRQVTELSQKPGVLQVVPSRTFQLHSGNVAAVHRLN</sequence>